<dbReference type="InterPro" id="IPR002376">
    <property type="entry name" value="Formyl_transf_N"/>
</dbReference>
<feature type="domain" description="Formyl transferase C-terminal" evidence="2">
    <location>
        <begin position="203"/>
        <end position="301"/>
    </location>
</feature>
<reference evidence="4" key="1">
    <citation type="journal article" date="2014" name="Environ. Microbiol.">
        <title>Comparative genomics of the marine bacterial genus Glaciecola reveals the high degree of genomic diversity and genomic characteristic for cold adaptation.</title>
        <authorList>
            <person name="Qin Q.L."/>
            <person name="Xie B.B."/>
            <person name="Yu Y."/>
            <person name="Shu Y.L."/>
            <person name="Rong J.C."/>
            <person name="Zhang Y.J."/>
            <person name="Zhao D.L."/>
            <person name="Chen X.L."/>
            <person name="Zhang X.Y."/>
            <person name="Chen B."/>
            <person name="Zhou B.C."/>
            <person name="Zhang Y.Z."/>
        </authorList>
    </citation>
    <scope>NUCLEOTIDE SEQUENCE [LARGE SCALE GENOMIC DNA]</scope>
    <source>
        <strain evidence="4">ACAM 615</strain>
    </source>
</reference>
<dbReference type="Gene3D" id="3.40.50.12230">
    <property type="match status" value="1"/>
</dbReference>
<dbReference type="InterPro" id="IPR036477">
    <property type="entry name" value="Formyl_transf_N_sf"/>
</dbReference>
<proteinExistence type="predicted"/>
<evidence type="ECO:0000259" key="2">
    <source>
        <dbReference type="Pfam" id="PF02911"/>
    </source>
</evidence>
<dbReference type="SUPFAM" id="SSF50486">
    <property type="entry name" value="FMT C-terminal domain-like"/>
    <property type="match status" value="1"/>
</dbReference>
<dbReference type="InterPro" id="IPR011034">
    <property type="entry name" value="Formyl_transferase-like_C_sf"/>
</dbReference>
<comment type="caution">
    <text evidence="3">The sequence shown here is derived from an EMBL/GenBank/DDBJ whole genome shotgun (WGS) entry which is preliminary data.</text>
</comment>
<evidence type="ECO:0000313" key="4">
    <source>
        <dbReference type="Proteomes" id="UP000006251"/>
    </source>
</evidence>
<dbReference type="STRING" id="1121922.GCA_000428905_00484"/>
<protein>
    <submittedName>
        <fullName evidence="3">UDP-4-amino-4-deoxy-L-arabinose formyltransferase</fullName>
    </submittedName>
</protein>
<dbReference type="RefSeq" id="WP_006013338.1">
    <property type="nucleotide sequence ID" value="NZ_BAEQ01000050.1"/>
</dbReference>
<sequence length="307" mass="34614">MRIILLAAAERGIRCFEKIASLINSEDELTVFTFPETSWEPPFSERLETKAKELGANFFKSSKVHNDEYKFLWDSCPDLILVIGWRYLIPESVYNSATIGCFVFHDSLLPKYRGFGPSVWALKNGEQQTGATLFKIASEMDAGPVLAQQKIAIEADDYIYDVVNKVTSSYLDILESIFPKFQNNTFNLEEQDHSQATYTCKSMPADFKINWHEPAEKIRNLIRAYSPPYSGSYCDLQGEKLIILSADIDYSKKYVGIVPGRIIKIEEGAGVYVGTGDYPLIIKNVLTSNSSIQNATNIINKISLTLR</sequence>
<dbReference type="AlphaFoldDB" id="K7A312"/>
<dbReference type="Pfam" id="PF02911">
    <property type="entry name" value="Formyl_trans_C"/>
    <property type="match status" value="1"/>
</dbReference>
<name>K7A312_9ALTE</name>
<dbReference type="Pfam" id="PF00551">
    <property type="entry name" value="Formyl_trans_N"/>
    <property type="match status" value="1"/>
</dbReference>
<accession>K7A312</accession>
<gene>
    <name evidence="3" type="ORF">GPAL_3009</name>
</gene>
<feature type="domain" description="Formyl transferase N-terminal" evidence="1">
    <location>
        <begin position="59"/>
        <end position="167"/>
    </location>
</feature>
<dbReference type="Proteomes" id="UP000006251">
    <property type="component" value="Unassembled WGS sequence"/>
</dbReference>
<evidence type="ECO:0000313" key="3">
    <source>
        <dbReference type="EMBL" id="GAC29860.1"/>
    </source>
</evidence>
<dbReference type="GO" id="GO:0005829">
    <property type="term" value="C:cytosol"/>
    <property type="evidence" value="ECO:0007669"/>
    <property type="project" value="TreeGrafter"/>
</dbReference>
<dbReference type="OrthoDB" id="9802815at2"/>
<organism evidence="3 4">
    <name type="scientific">Brumicola pallidula DSM 14239 = ACAM 615</name>
    <dbReference type="NCBI Taxonomy" id="1121922"/>
    <lineage>
        <taxon>Bacteria</taxon>
        <taxon>Pseudomonadati</taxon>
        <taxon>Pseudomonadota</taxon>
        <taxon>Gammaproteobacteria</taxon>
        <taxon>Alteromonadales</taxon>
        <taxon>Alteromonadaceae</taxon>
        <taxon>Brumicola</taxon>
    </lineage>
</organism>
<dbReference type="EMBL" id="BAEQ01000050">
    <property type="protein sequence ID" value="GAC29860.1"/>
    <property type="molecule type" value="Genomic_DNA"/>
</dbReference>
<evidence type="ECO:0000259" key="1">
    <source>
        <dbReference type="Pfam" id="PF00551"/>
    </source>
</evidence>
<dbReference type="SUPFAM" id="SSF53328">
    <property type="entry name" value="Formyltransferase"/>
    <property type="match status" value="1"/>
</dbReference>
<keyword evidence="3" id="KW-0808">Transferase</keyword>
<dbReference type="PANTHER" id="PTHR11138">
    <property type="entry name" value="METHIONYL-TRNA FORMYLTRANSFERASE"/>
    <property type="match status" value="1"/>
</dbReference>
<dbReference type="GO" id="GO:0004479">
    <property type="term" value="F:methionyl-tRNA formyltransferase activity"/>
    <property type="evidence" value="ECO:0007669"/>
    <property type="project" value="TreeGrafter"/>
</dbReference>
<dbReference type="InterPro" id="IPR005793">
    <property type="entry name" value="Formyl_trans_C"/>
</dbReference>
<dbReference type="PANTHER" id="PTHR11138:SF5">
    <property type="entry name" value="METHIONYL-TRNA FORMYLTRANSFERASE, MITOCHONDRIAL"/>
    <property type="match status" value="1"/>
</dbReference>
<keyword evidence="4" id="KW-1185">Reference proteome</keyword>